<evidence type="ECO:0008006" key="5">
    <source>
        <dbReference type="Google" id="ProtNLM"/>
    </source>
</evidence>
<keyword evidence="3" id="KW-0614">Plasmid</keyword>
<dbReference type="AlphaFoldDB" id="A7IQ51"/>
<geneLocation type="plasmid" evidence="3 4">
    <name>pXAUT01</name>
</geneLocation>
<evidence type="ECO:0000313" key="4">
    <source>
        <dbReference type="Proteomes" id="UP000002417"/>
    </source>
</evidence>
<keyword evidence="2" id="KW-0732">Signal</keyword>
<reference evidence="3 4" key="1">
    <citation type="submission" date="2007-07" db="EMBL/GenBank/DDBJ databases">
        <title>Complete sequence of plasmid pXAUT01 of Xanthobacter autotrophicus Py2.</title>
        <authorList>
            <consortium name="US DOE Joint Genome Institute"/>
            <person name="Copeland A."/>
            <person name="Lucas S."/>
            <person name="Lapidus A."/>
            <person name="Barry K."/>
            <person name="Glavina del Rio T."/>
            <person name="Hammon N."/>
            <person name="Israni S."/>
            <person name="Dalin E."/>
            <person name="Tice H."/>
            <person name="Pitluck S."/>
            <person name="Sims D."/>
            <person name="Brettin T."/>
            <person name="Bruce D."/>
            <person name="Detter J.C."/>
            <person name="Han C."/>
            <person name="Tapia R."/>
            <person name="Brainard J."/>
            <person name="Schmutz J."/>
            <person name="Larimer F."/>
            <person name="Land M."/>
            <person name="Hauser L."/>
            <person name="Kyrpides N."/>
            <person name="Kim E."/>
            <person name="Ensigns S.A."/>
            <person name="Richardson P."/>
        </authorList>
    </citation>
    <scope>NUCLEOTIDE SEQUENCE [LARGE SCALE GENOMIC DNA]</scope>
    <source>
        <strain evidence="4">ATCC BAA-1158 / Py2</strain>
        <plasmid evidence="4">Plasmid pXAUT01</plasmid>
    </source>
</reference>
<organism evidence="3 4">
    <name type="scientific">Xanthobacter autotrophicus (strain ATCC BAA-1158 / Py2)</name>
    <dbReference type="NCBI Taxonomy" id="78245"/>
    <lineage>
        <taxon>Bacteria</taxon>
        <taxon>Pseudomonadati</taxon>
        <taxon>Pseudomonadota</taxon>
        <taxon>Alphaproteobacteria</taxon>
        <taxon>Hyphomicrobiales</taxon>
        <taxon>Xanthobacteraceae</taxon>
        <taxon>Xanthobacter</taxon>
    </lineage>
</organism>
<feature type="transmembrane region" description="Helical" evidence="1">
    <location>
        <begin position="180"/>
        <end position="199"/>
    </location>
</feature>
<feature type="chain" id="PRO_5002711139" description="DUF4386 family protein" evidence="2">
    <location>
        <begin position="18"/>
        <end position="204"/>
    </location>
</feature>
<feature type="transmembrane region" description="Helical" evidence="1">
    <location>
        <begin position="154"/>
        <end position="174"/>
    </location>
</feature>
<dbReference type="Proteomes" id="UP000002417">
    <property type="component" value="Plasmid pXAUT01"/>
</dbReference>
<proteinExistence type="predicted"/>
<dbReference type="HOGENOM" id="CLU_1342807_0_0_5"/>
<dbReference type="EMBL" id="CP000782">
    <property type="protein sequence ID" value="ABS70147.1"/>
    <property type="molecule type" value="Genomic_DNA"/>
</dbReference>
<keyword evidence="1" id="KW-0812">Transmembrane</keyword>
<feature type="transmembrane region" description="Helical" evidence="1">
    <location>
        <begin position="120"/>
        <end position="142"/>
    </location>
</feature>
<evidence type="ECO:0000313" key="3">
    <source>
        <dbReference type="EMBL" id="ABS70147.1"/>
    </source>
</evidence>
<sequence length="204" mass="20223">MIAIVSGLYAASPTAAAMPVVTARLPEALEALSASDGMQLWWIGVMGLTGDVIFAAAAMMVAFGLVLRGQPIKVAGWLGIALSNIIFVGVDALVGRTLVMAASSGTSEAGFVAAKSFSDALFISGTFAFGAGALLLFGPALIPSGTFSSRAISFLGIAVGLVGVGAALICLFGVDAGQLLGLAIAAGSAIFLIVGMRAAKDALA</sequence>
<name>A7IQ51_XANP2</name>
<feature type="transmembrane region" description="Helical" evidence="1">
    <location>
        <begin position="74"/>
        <end position="94"/>
    </location>
</feature>
<dbReference type="KEGG" id="xau:Xaut_4944"/>
<evidence type="ECO:0000256" key="2">
    <source>
        <dbReference type="SAM" id="SignalP"/>
    </source>
</evidence>
<keyword evidence="1" id="KW-0472">Membrane</keyword>
<gene>
    <name evidence="3" type="ordered locus">Xaut_4944</name>
</gene>
<evidence type="ECO:0000256" key="1">
    <source>
        <dbReference type="SAM" id="Phobius"/>
    </source>
</evidence>
<protein>
    <recommendedName>
        <fullName evidence="5">DUF4386 family protein</fullName>
    </recommendedName>
</protein>
<feature type="transmembrane region" description="Helical" evidence="1">
    <location>
        <begin position="41"/>
        <end position="67"/>
    </location>
</feature>
<dbReference type="eggNOG" id="ENOG502ZGZK">
    <property type="taxonomic scope" value="Bacteria"/>
</dbReference>
<accession>A7IQ51</accession>
<keyword evidence="4" id="KW-1185">Reference proteome</keyword>
<feature type="signal peptide" evidence="2">
    <location>
        <begin position="1"/>
        <end position="17"/>
    </location>
</feature>
<keyword evidence="1" id="KW-1133">Transmembrane helix</keyword>